<dbReference type="Pfam" id="PF00295">
    <property type="entry name" value="Glyco_hydro_28"/>
    <property type="match status" value="1"/>
</dbReference>
<evidence type="ECO:0000256" key="9">
    <source>
        <dbReference type="ARBA" id="ARBA00023277"/>
    </source>
</evidence>
<sequence length="441" mass="48171">MLSSGLYSTLVLATLAARSWAAGVSVNYVQDRPHCTVTSNGNNTNDVPILKEAFQKCGKHGSITFPEDQNFWIAEKFNPIVDDVQIEWYGKWTFSDNITYWRNNSYHIAFQNHWAGFVLTGRDITIDGGDTGGVHGNGDLWYTAEAGRTQAGRPMPFVLWNVSDVTVRNFSIWQPQLWAFNIMNGTNILVENLYVNATATKAPSGSNWVQNTDGFDTMDTRNVTLRNLDYTGGDDCIAIKPRSYDVRVSNITCHSGNGPAIGSLGQYLEDSSVENVTVTDLRVKNRWGFYIKCWTGALVYQNSYESEYQPRGGGWGFVRNITVENLDVTGASLPFYITQENGDDGSHEGSSKMGIYDVTLRNVTGTLSGESNTITVMCSDVHPCEGIVFEDIDQVGSSGDTATLACKYVAVTEKTTPLSPCGNNGLYATVADGGVTGLGGC</sequence>
<keyword evidence="7" id="KW-1015">Disulfide bond</keyword>
<evidence type="ECO:0000256" key="4">
    <source>
        <dbReference type="ARBA" id="ARBA00022729"/>
    </source>
</evidence>
<comment type="function">
    <text evidence="13">Specific in hydrolyzing the terminal glycosidic bond of polygalacturonic acid and oligogalacturonates.</text>
</comment>
<comment type="catalytic activity">
    <reaction evidence="15">
        <text>[(1-&gt;4)-alpha-D-galacturonosyl](n) + H2O = alpha-D-galacturonate + [(1-&gt;4)-alpha-D-galacturonosyl](n-1)</text>
        <dbReference type="Rhea" id="RHEA:14117"/>
        <dbReference type="Rhea" id="RHEA-COMP:14570"/>
        <dbReference type="Rhea" id="RHEA-COMP:14572"/>
        <dbReference type="ChEBI" id="CHEBI:15377"/>
        <dbReference type="ChEBI" id="CHEBI:58658"/>
        <dbReference type="ChEBI" id="CHEBI:140523"/>
        <dbReference type="EC" id="3.2.1.67"/>
    </reaction>
</comment>
<dbReference type="Gene3D" id="2.160.20.10">
    <property type="entry name" value="Single-stranded right-handed beta-helix, Pectin lyase-like"/>
    <property type="match status" value="1"/>
</dbReference>
<keyword evidence="4 17" id="KW-0732">Signal</keyword>
<dbReference type="GO" id="GO:0004650">
    <property type="term" value="F:polygalacturonase activity"/>
    <property type="evidence" value="ECO:0007669"/>
    <property type="project" value="InterPro"/>
</dbReference>
<dbReference type="GO" id="GO:0005576">
    <property type="term" value="C:extracellular region"/>
    <property type="evidence" value="ECO:0007669"/>
    <property type="project" value="UniProtKB-SubCell"/>
</dbReference>
<keyword evidence="5" id="KW-0677">Repeat</keyword>
<keyword evidence="10 16" id="KW-0326">Glycosidase</keyword>
<keyword evidence="3" id="KW-0964">Secreted</keyword>
<dbReference type="InterPro" id="IPR006626">
    <property type="entry name" value="PbH1"/>
</dbReference>
<keyword evidence="12" id="KW-0624">Polysaccharide degradation</keyword>
<evidence type="ECO:0000256" key="12">
    <source>
        <dbReference type="ARBA" id="ARBA00023326"/>
    </source>
</evidence>
<dbReference type="EMBL" id="JANPWZ010000541">
    <property type="protein sequence ID" value="KAJ3575452.1"/>
    <property type="molecule type" value="Genomic_DNA"/>
</dbReference>
<evidence type="ECO:0000256" key="7">
    <source>
        <dbReference type="ARBA" id="ARBA00023157"/>
    </source>
</evidence>
<dbReference type="SMART" id="SM00710">
    <property type="entry name" value="PbH1"/>
    <property type="match status" value="6"/>
</dbReference>
<dbReference type="InterPro" id="IPR011050">
    <property type="entry name" value="Pectin_lyase_fold/virulence"/>
</dbReference>
<evidence type="ECO:0000256" key="11">
    <source>
        <dbReference type="ARBA" id="ARBA00023316"/>
    </source>
</evidence>
<evidence type="ECO:0000256" key="5">
    <source>
        <dbReference type="ARBA" id="ARBA00022737"/>
    </source>
</evidence>
<dbReference type="InterPro" id="IPR012334">
    <property type="entry name" value="Pectin_lyas_fold"/>
</dbReference>
<evidence type="ECO:0000256" key="2">
    <source>
        <dbReference type="ARBA" id="ARBA00008834"/>
    </source>
</evidence>
<feature type="signal peptide" evidence="17">
    <location>
        <begin position="1"/>
        <end position="21"/>
    </location>
</feature>
<proteinExistence type="inferred from homology"/>
<comment type="subcellular location">
    <subcellularLocation>
        <location evidence="1">Secreted</location>
    </subcellularLocation>
</comment>
<dbReference type="InterPro" id="IPR000743">
    <property type="entry name" value="Glyco_hydro_28"/>
</dbReference>
<dbReference type="GO" id="GO:0047911">
    <property type="term" value="F:galacturan 1,4-alpha-galacturonidase activity"/>
    <property type="evidence" value="ECO:0007669"/>
    <property type="project" value="UniProtKB-EC"/>
</dbReference>
<name>A0A9W8TPI7_9PEZI</name>
<evidence type="ECO:0000256" key="8">
    <source>
        <dbReference type="ARBA" id="ARBA00023180"/>
    </source>
</evidence>
<dbReference type="GO" id="GO:0045490">
    <property type="term" value="P:pectin catabolic process"/>
    <property type="evidence" value="ECO:0007669"/>
    <property type="project" value="UniProtKB-ARBA"/>
</dbReference>
<dbReference type="VEuPathDB" id="FungiDB:F4678DRAFT_25847"/>
<protein>
    <recommendedName>
        <fullName evidence="14">galacturonan 1,4-alpha-galacturonidase</fullName>
        <ecNumber evidence="14">3.2.1.67</ecNumber>
    </recommendedName>
</protein>
<keyword evidence="11" id="KW-0961">Cell wall biogenesis/degradation</keyword>
<evidence type="ECO:0000313" key="19">
    <source>
        <dbReference type="Proteomes" id="UP001148614"/>
    </source>
</evidence>
<dbReference type="OrthoDB" id="187139at2759"/>
<accession>A0A9W8TPI7</accession>
<organism evidence="18 19">
    <name type="scientific">Xylaria arbuscula</name>
    <dbReference type="NCBI Taxonomy" id="114810"/>
    <lineage>
        <taxon>Eukaryota</taxon>
        <taxon>Fungi</taxon>
        <taxon>Dikarya</taxon>
        <taxon>Ascomycota</taxon>
        <taxon>Pezizomycotina</taxon>
        <taxon>Sordariomycetes</taxon>
        <taxon>Xylariomycetidae</taxon>
        <taxon>Xylariales</taxon>
        <taxon>Xylariaceae</taxon>
        <taxon>Xylaria</taxon>
    </lineage>
</organism>
<dbReference type="PANTHER" id="PTHR31736">
    <property type="match status" value="1"/>
</dbReference>
<evidence type="ECO:0000256" key="14">
    <source>
        <dbReference type="ARBA" id="ARBA00038933"/>
    </source>
</evidence>
<evidence type="ECO:0000313" key="18">
    <source>
        <dbReference type="EMBL" id="KAJ3575452.1"/>
    </source>
</evidence>
<keyword evidence="9" id="KW-0119">Carbohydrate metabolism</keyword>
<evidence type="ECO:0000256" key="10">
    <source>
        <dbReference type="ARBA" id="ARBA00023295"/>
    </source>
</evidence>
<dbReference type="GO" id="GO:0071555">
    <property type="term" value="P:cell wall organization"/>
    <property type="evidence" value="ECO:0007669"/>
    <property type="project" value="UniProtKB-KW"/>
</dbReference>
<keyword evidence="8" id="KW-0325">Glycoprotein</keyword>
<evidence type="ECO:0000256" key="16">
    <source>
        <dbReference type="RuleBase" id="RU361169"/>
    </source>
</evidence>
<dbReference type="EC" id="3.2.1.67" evidence="14"/>
<evidence type="ECO:0000256" key="17">
    <source>
        <dbReference type="SAM" id="SignalP"/>
    </source>
</evidence>
<evidence type="ECO:0000256" key="6">
    <source>
        <dbReference type="ARBA" id="ARBA00022801"/>
    </source>
</evidence>
<evidence type="ECO:0000256" key="1">
    <source>
        <dbReference type="ARBA" id="ARBA00004613"/>
    </source>
</evidence>
<keyword evidence="19" id="KW-1185">Reference proteome</keyword>
<feature type="chain" id="PRO_5040950126" description="galacturonan 1,4-alpha-galacturonidase" evidence="17">
    <location>
        <begin position="22"/>
        <end position="441"/>
    </location>
</feature>
<dbReference type="AlphaFoldDB" id="A0A9W8TPI7"/>
<dbReference type="PANTHER" id="PTHR31736:SF12">
    <property type="entry name" value="EXO-POLYGALACTURONASE, PUTATIVE-RELATED"/>
    <property type="match status" value="1"/>
</dbReference>
<reference evidence="18" key="1">
    <citation type="submission" date="2022-07" db="EMBL/GenBank/DDBJ databases">
        <title>Genome Sequence of Xylaria arbuscula.</title>
        <authorList>
            <person name="Buettner E."/>
        </authorList>
    </citation>
    <scope>NUCLEOTIDE SEQUENCE</scope>
    <source>
        <strain evidence="18">VT107</strain>
    </source>
</reference>
<comment type="similarity">
    <text evidence="2 16">Belongs to the glycosyl hydrolase 28 family.</text>
</comment>
<evidence type="ECO:0000256" key="13">
    <source>
        <dbReference type="ARBA" id="ARBA00037312"/>
    </source>
</evidence>
<dbReference type="SUPFAM" id="SSF51126">
    <property type="entry name" value="Pectin lyase-like"/>
    <property type="match status" value="1"/>
</dbReference>
<evidence type="ECO:0000256" key="15">
    <source>
        <dbReference type="ARBA" id="ARBA00048766"/>
    </source>
</evidence>
<evidence type="ECO:0000256" key="3">
    <source>
        <dbReference type="ARBA" id="ARBA00022525"/>
    </source>
</evidence>
<comment type="caution">
    <text evidence="18">The sequence shown here is derived from an EMBL/GenBank/DDBJ whole genome shotgun (WGS) entry which is preliminary data.</text>
</comment>
<gene>
    <name evidence="18" type="ORF">NPX13_g4030</name>
</gene>
<dbReference type="Proteomes" id="UP001148614">
    <property type="component" value="Unassembled WGS sequence"/>
</dbReference>
<keyword evidence="6 16" id="KW-0378">Hydrolase</keyword>